<dbReference type="InterPro" id="IPR053151">
    <property type="entry name" value="RNase_H-like"/>
</dbReference>
<evidence type="ECO:0000259" key="1">
    <source>
        <dbReference type="Pfam" id="PF13456"/>
    </source>
</evidence>
<dbReference type="Gene3D" id="3.30.420.10">
    <property type="entry name" value="Ribonuclease H-like superfamily/Ribonuclease H"/>
    <property type="match status" value="1"/>
</dbReference>
<protein>
    <recommendedName>
        <fullName evidence="1">RNase H type-1 domain-containing protein</fullName>
    </recommendedName>
</protein>
<feature type="domain" description="RNase H type-1" evidence="1">
    <location>
        <begin position="40"/>
        <end position="152"/>
    </location>
</feature>
<reference evidence="2" key="2">
    <citation type="submission" date="2023-06" db="EMBL/GenBank/DDBJ databases">
        <authorList>
            <person name="Ma L."/>
            <person name="Liu K.-W."/>
            <person name="Li Z."/>
            <person name="Hsiao Y.-Y."/>
            <person name="Qi Y."/>
            <person name="Fu T."/>
            <person name="Tang G."/>
            <person name="Zhang D."/>
            <person name="Sun W.-H."/>
            <person name="Liu D.-K."/>
            <person name="Li Y."/>
            <person name="Chen G.-Z."/>
            <person name="Liu X.-D."/>
            <person name="Liao X.-Y."/>
            <person name="Jiang Y.-T."/>
            <person name="Yu X."/>
            <person name="Hao Y."/>
            <person name="Huang J."/>
            <person name="Zhao X.-W."/>
            <person name="Ke S."/>
            <person name="Chen Y.-Y."/>
            <person name="Wu W.-L."/>
            <person name="Hsu J.-L."/>
            <person name="Lin Y.-F."/>
            <person name="Huang M.-D."/>
            <person name="Li C.-Y."/>
            <person name="Huang L."/>
            <person name="Wang Z.-W."/>
            <person name="Zhao X."/>
            <person name="Zhong W.-Y."/>
            <person name="Peng D.-H."/>
            <person name="Ahmad S."/>
            <person name="Lan S."/>
            <person name="Zhang J.-S."/>
            <person name="Tsai W.-C."/>
            <person name="Van De Peer Y."/>
            <person name="Liu Z.-J."/>
        </authorList>
    </citation>
    <scope>NUCLEOTIDE SEQUENCE</scope>
    <source>
        <strain evidence="2">CP</strain>
        <tissue evidence="2">Leaves</tissue>
    </source>
</reference>
<dbReference type="SUPFAM" id="SSF53098">
    <property type="entry name" value="Ribonuclease H-like"/>
    <property type="match status" value="1"/>
</dbReference>
<sequence length="267" mass="29395">MEIVAEWNVQIEQKTSSTTFIKWLPLEPGWVKANSNGALTIDRAGYGALLRSHTGKFLAGVAAQVPRASINILELKGILAGISLAILQGSPNLWIGSDSATAISWVNAKGFPPWTALQTLCSINHSLASFVQWKATHIGREANQPADLLASWYKQDGLQLISAGATWEALTRAIRLDAEGTAFPRIKQFVHCEVHLIGSRQRFSLTFIYALNLIAERQELWTDLQQLAQQISGPWLVGGDFNKVRFLREKQGGRPLHGSMLAWNAAD</sequence>
<dbReference type="GO" id="GO:0003676">
    <property type="term" value="F:nucleic acid binding"/>
    <property type="evidence" value="ECO:0007669"/>
    <property type="project" value="InterPro"/>
</dbReference>
<comment type="caution">
    <text evidence="2">The sequence shown here is derived from an EMBL/GenBank/DDBJ whole genome shotgun (WGS) entry which is preliminary data.</text>
</comment>
<dbReference type="InterPro" id="IPR036397">
    <property type="entry name" value="RNaseH_sf"/>
</dbReference>
<organism evidence="2 3">
    <name type="scientific">Acorus calamus</name>
    <name type="common">Sweet flag</name>
    <dbReference type="NCBI Taxonomy" id="4465"/>
    <lineage>
        <taxon>Eukaryota</taxon>
        <taxon>Viridiplantae</taxon>
        <taxon>Streptophyta</taxon>
        <taxon>Embryophyta</taxon>
        <taxon>Tracheophyta</taxon>
        <taxon>Spermatophyta</taxon>
        <taxon>Magnoliopsida</taxon>
        <taxon>Liliopsida</taxon>
        <taxon>Acoraceae</taxon>
        <taxon>Acorus</taxon>
    </lineage>
</organism>
<dbReference type="InterPro" id="IPR002156">
    <property type="entry name" value="RNaseH_domain"/>
</dbReference>
<dbReference type="EMBL" id="JAUJYO010000013">
    <property type="protein sequence ID" value="KAK1299942.1"/>
    <property type="molecule type" value="Genomic_DNA"/>
</dbReference>
<dbReference type="InterPro" id="IPR012337">
    <property type="entry name" value="RNaseH-like_sf"/>
</dbReference>
<evidence type="ECO:0000313" key="2">
    <source>
        <dbReference type="EMBL" id="KAK1299942.1"/>
    </source>
</evidence>
<dbReference type="SUPFAM" id="SSF56219">
    <property type="entry name" value="DNase I-like"/>
    <property type="match status" value="1"/>
</dbReference>
<dbReference type="PANTHER" id="PTHR47723:SF19">
    <property type="entry name" value="POLYNUCLEOTIDYL TRANSFERASE, RIBONUCLEASE H-LIKE SUPERFAMILY PROTEIN"/>
    <property type="match status" value="1"/>
</dbReference>
<dbReference type="InterPro" id="IPR044730">
    <property type="entry name" value="RNase_H-like_dom_plant"/>
</dbReference>
<name>A0AAV9DGB7_ACOCL</name>
<evidence type="ECO:0000313" key="3">
    <source>
        <dbReference type="Proteomes" id="UP001180020"/>
    </source>
</evidence>
<dbReference type="Proteomes" id="UP001180020">
    <property type="component" value="Unassembled WGS sequence"/>
</dbReference>
<keyword evidence="3" id="KW-1185">Reference proteome</keyword>
<gene>
    <name evidence="2" type="ORF">QJS10_CPB13g01063</name>
</gene>
<dbReference type="GO" id="GO:0004523">
    <property type="term" value="F:RNA-DNA hybrid ribonuclease activity"/>
    <property type="evidence" value="ECO:0007669"/>
    <property type="project" value="InterPro"/>
</dbReference>
<dbReference type="CDD" id="cd06222">
    <property type="entry name" value="RNase_H_like"/>
    <property type="match status" value="1"/>
</dbReference>
<dbReference type="PANTHER" id="PTHR47723">
    <property type="entry name" value="OS05G0353850 PROTEIN"/>
    <property type="match status" value="1"/>
</dbReference>
<accession>A0AAV9DGB7</accession>
<dbReference type="Gene3D" id="3.60.10.10">
    <property type="entry name" value="Endonuclease/exonuclease/phosphatase"/>
    <property type="match status" value="1"/>
</dbReference>
<dbReference type="InterPro" id="IPR036691">
    <property type="entry name" value="Endo/exonu/phosph_ase_sf"/>
</dbReference>
<proteinExistence type="predicted"/>
<dbReference type="AlphaFoldDB" id="A0AAV9DGB7"/>
<dbReference type="Pfam" id="PF13456">
    <property type="entry name" value="RVT_3"/>
    <property type="match status" value="1"/>
</dbReference>
<reference evidence="2" key="1">
    <citation type="journal article" date="2023" name="Nat. Commun.">
        <title>Diploid and tetraploid genomes of Acorus and the evolution of monocots.</title>
        <authorList>
            <person name="Ma L."/>
            <person name="Liu K.W."/>
            <person name="Li Z."/>
            <person name="Hsiao Y.Y."/>
            <person name="Qi Y."/>
            <person name="Fu T."/>
            <person name="Tang G.D."/>
            <person name="Zhang D."/>
            <person name="Sun W.H."/>
            <person name="Liu D.K."/>
            <person name="Li Y."/>
            <person name="Chen G.Z."/>
            <person name="Liu X.D."/>
            <person name="Liao X.Y."/>
            <person name="Jiang Y.T."/>
            <person name="Yu X."/>
            <person name="Hao Y."/>
            <person name="Huang J."/>
            <person name="Zhao X.W."/>
            <person name="Ke S."/>
            <person name="Chen Y.Y."/>
            <person name="Wu W.L."/>
            <person name="Hsu J.L."/>
            <person name="Lin Y.F."/>
            <person name="Huang M.D."/>
            <person name="Li C.Y."/>
            <person name="Huang L."/>
            <person name="Wang Z.W."/>
            <person name="Zhao X."/>
            <person name="Zhong W.Y."/>
            <person name="Peng D.H."/>
            <person name="Ahmad S."/>
            <person name="Lan S."/>
            <person name="Zhang J.S."/>
            <person name="Tsai W.C."/>
            <person name="Van de Peer Y."/>
            <person name="Liu Z.J."/>
        </authorList>
    </citation>
    <scope>NUCLEOTIDE SEQUENCE</scope>
    <source>
        <strain evidence="2">CP</strain>
    </source>
</reference>